<dbReference type="InterPro" id="IPR036291">
    <property type="entry name" value="NAD(P)-bd_dom_sf"/>
</dbReference>
<proteinExistence type="predicted"/>
<comment type="caution">
    <text evidence="2">The sequence shown here is derived from an EMBL/GenBank/DDBJ whole genome shotgun (WGS) entry which is preliminary data.</text>
</comment>
<dbReference type="EMBL" id="DYVE01000320">
    <property type="protein sequence ID" value="HJG29456.1"/>
    <property type="molecule type" value="Genomic_DNA"/>
</dbReference>
<protein>
    <submittedName>
        <fullName evidence="2">NAD(P)-dependent oxidoreductase</fullName>
    </submittedName>
</protein>
<evidence type="ECO:0000313" key="2">
    <source>
        <dbReference type="EMBL" id="HJG29456.1"/>
    </source>
</evidence>
<accession>A0A921LP44</accession>
<reference evidence="2" key="1">
    <citation type="journal article" date="2021" name="PeerJ">
        <title>Extensive microbial diversity within the chicken gut microbiome revealed by metagenomics and culture.</title>
        <authorList>
            <person name="Gilroy R."/>
            <person name="Ravi A."/>
            <person name="Getino M."/>
            <person name="Pursley I."/>
            <person name="Horton D.L."/>
            <person name="Alikhan N.F."/>
            <person name="Baker D."/>
            <person name="Gharbi K."/>
            <person name="Hall N."/>
            <person name="Watson M."/>
            <person name="Adriaenssens E.M."/>
            <person name="Foster-Nyarko E."/>
            <person name="Jarju S."/>
            <person name="Secka A."/>
            <person name="Antonio M."/>
            <person name="Oren A."/>
            <person name="Chaudhuri R.R."/>
            <person name="La Ragione R."/>
            <person name="Hildebrand F."/>
            <person name="Pallen M.J."/>
        </authorList>
    </citation>
    <scope>NUCLEOTIDE SEQUENCE</scope>
    <source>
        <strain evidence="2">ChiBcec21-2208</strain>
    </source>
</reference>
<dbReference type="AlphaFoldDB" id="A0A921LP44"/>
<name>A0A921LP44_9FIRM</name>
<dbReference type="SUPFAM" id="SSF51735">
    <property type="entry name" value="NAD(P)-binding Rossmann-fold domains"/>
    <property type="match status" value="1"/>
</dbReference>
<dbReference type="Pfam" id="PF04321">
    <property type="entry name" value="RmlD_sub_bind"/>
    <property type="match status" value="1"/>
</dbReference>
<dbReference type="Gene3D" id="3.40.50.720">
    <property type="entry name" value="NAD(P)-binding Rossmann-like Domain"/>
    <property type="match status" value="1"/>
</dbReference>
<dbReference type="InterPro" id="IPR029903">
    <property type="entry name" value="RmlD-like-bd"/>
</dbReference>
<evidence type="ECO:0000313" key="3">
    <source>
        <dbReference type="Proteomes" id="UP000782880"/>
    </source>
</evidence>
<organism evidence="2 3">
    <name type="scientific">Subdoligranulum variabile</name>
    <dbReference type="NCBI Taxonomy" id="214851"/>
    <lineage>
        <taxon>Bacteria</taxon>
        <taxon>Bacillati</taxon>
        <taxon>Bacillota</taxon>
        <taxon>Clostridia</taxon>
        <taxon>Eubacteriales</taxon>
        <taxon>Oscillospiraceae</taxon>
        <taxon>Subdoligranulum</taxon>
    </lineage>
</organism>
<dbReference type="Proteomes" id="UP000782880">
    <property type="component" value="Unassembled WGS sequence"/>
</dbReference>
<sequence length="314" mass="34832">MYSDLLVGSTGFVGGNLMAKHRFSAVCHSSDVAAQYNTRPDLCVYAGVPAAMFLANADPEADLAVMAAARENLRRIAPKEVVLISSIAVYADSRGKNEDDEPDTNGLSAYGSNRLQLERWVRKDFPAALIVRLPALYGKGLKKNFLYDLRTITPAMLKTKKYNELAKKSELVREGYTQADNGFYKLNGSVDAAALRDFFAGNDFNALAFTDSRSRYQFYNLGRLWDDITAARKAGLHLLHLCTPPISAQAVYSAVTGKNDWQNELPKPPFDYDLRSKHGALLGGSGAYLCTEQQELDDIRRFLRQGEESRNARV</sequence>
<feature type="domain" description="RmlD-like substrate binding" evidence="1">
    <location>
        <begin position="37"/>
        <end position="148"/>
    </location>
</feature>
<reference evidence="2" key="2">
    <citation type="submission" date="2021-09" db="EMBL/GenBank/DDBJ databases">
        <authorList>
            <person name="Gilroy R."/>
        </authorList>
    </citation>
    <scope>NUCLEOTIDE SEQUENCE</scope>
    <source>
        <strain evidence="2">ChiBcec21-2208</strain>
    </source>
</reference>
<gene>
    <name evidence="2" type="ORF">K8V20_12530</name>
</gene>
<evidence type="ECO:0000259" key="1">
    <source>
        <dbReference type="Pfam" id="PF04321"/>
    </source>
</evidence>